<dbReference type="AlphaFoldDB" id="A0A1V4A593"/>
<gene>
    <name evidence="1" type="ORF">B1H18_23220</name>
</gene>
<comment type="caution">
    <text evidence="1">The sequence shown here is derived from an EMBL/GenBank/DDBJ whole genome shotgun (WGS) entry which is preliminary data.</text>
</comment>
<organism evidence="1 2">
    <name type="scientific">Streptomyces tsukubensis</name>
    <dbReference type="NCBI Taxonomy" id="83656"/>
    <lineage>
        <taxon>Bacteria</taxon>
        <taxon>Bacillati</taxon>
        <taxon>Actinomycetota</taxon>
        <taxon>Actinomycetes</taxon>
        <taxon>Kitasatosporales</taxon>
        <taxon>Streptomycetaceae</taxon>
        <taxon>Streptomyces</taxon>
    </lineage>
</organism>
<evidence type="ECO:0008006" key="3">
    <source>
        <dbReference type="Google" id="ProtNLM"/>
    </source>
</evidence>
<reference evidence="1 2" key="1">
    <citation type="submission" date="2017-02" db="EMBL/GenBank/DDBJ databases">
        <title>Draft Genome Sequence of Streptomyces tsukubaensis F601, a Producer of the immunosuppressant tacrolimus FK506.</title>
        <authorList>
            <person name="Zong G."/>
            <person name="Zhong C."/>
            <person name="Fu J."/>
            <person name="Qin R."/>
            <person name="Cao G."/>
        </authorList>
    </citation>
    <scope>NUCLEOTIDE SEQUENCE [LARGE SCALE GENOMIC DNA]</scope>
    <source>
        <strain evidence="1 2">F601</strain>
    </source>
</reference>
<protein>
    <recommendedName>
        <fullName evidence="3">XRE family transcriptional regulator</fullName>
    </recommendedName>
</protein>
<dbReference type="EMBL" id="MVFC01000023">
    <property type="protein sequence ID" value="OON75413.1"/>
    <property type="molecule type" value="Genomic_DNA"/>
</dbReference>
<evidence type="ECO:0000313" key="1">
    <source>
        <dbReference type="EMBL" id="OON75413.1"/>
    </source>
</evidence>
<keyword evidence="2" id="KW-1185">Reference proteome</keyword>
<proteinExistence type="predicted"/>
<name>A0A1V4A593_9ACTN</name>
<dbReference type="Proteomes" id="UP000190539">
    <property type="component" value="Unassembled WGS sequence"/>
</dbReference>
<accession>A0A1V4A593</accession>
<dbReference type="STRING" id="83656.B1H18_23220"/>
<evidence type="ECO:0000313" key="2">
    <source>
        <dbReference type="Proteomes" id="UP000190539"/>
    </source>
</evidence>
<sequence>MAARRAREFALGAERGQLGDETLGFLQDEVARIAAVYQRVPLPTLFPDLSAAQENAFRLIEGGRVRPGQLRQLQVCASLLSWFMAKASHDMGDTHSAMMQARTAGVCAGQAEHPGLLAVVDGVKSLITYWAGRPEDAVFFARKGAAEHPALRGSVSAWLPALEARAAALLGDAEAVHEANRRAEDARSGITPDDLDNLGGVLAFPEAKHGYYTAESRVLLGLSDKETTERADAATAAYQDRTTAHWAFDDEAGSRCNLAIVRLHADSPDSLEGAADAIRPVLDLPPAQRNNGIVVSAGRVAAALAESRAGRSPAGLQLRDEIGQFDTSRLALPG</sequence>